<sequence length="378" mass="41532">MTATKKDPVVVILQLTGANDYLNTIIPYTNGHYYDNRPKVRIPQDTVLPIDDTLAFNPNLAPLKNMYDDGNIAIIHGIGFENSPRSHFRAMDIWHTCEPEIVGTEGWVAKVVRDLDPQGENVVKCVNFGQGLPRALALRGVPITSVSNLESYGVMSSVPGIAGEDERNRLLDRFARMYAPAIGTGATMDYLGQTGRDALKGADIIKAAPENYTSTIEYADNAIAKSLRDVARVHTANLGTQIFYTAHGPFDTHFNQPPMHTRLWGEVSGAITDFFDDLREHDAADNVVMMIFTEFGRRVRDNGTGTDHGAGGGAFIIGDQVKGGMYGTYPSLNPEDLNQGDLDPNYDFRGFYSSVVDQWLGLDPVPIVGGKFEQIQFV</sequence>
<gene>
    <name evidence="1" type="ORF">METZ01_LOCUS79378</name>
</gene>
<dbReference type="EMBL" id="UINC01006270">
    <property type="protein sequence ID" value="SVA26524.1"/>
    <property type="molecule type" value="Genomic_DNA"/>
</dbReference>
<dbReference type="InterPro" id="IPR010869">
    <property type="entry name" value="DUF1501"/>
</dbReference>
<dbReference type="AlphaFoldDB" id="A0A381UEX9"/>
<evidence type="ECO:0000313" key="1">
    <source>
        <dbReference type="EMBL" id="SVA26524.1"/>
    </source>
</evidence>
<organism evidence="1">
    <name type="scientific">marine metagenome</name>
    <dbReference type="NCBI Taxonomy" id="408172"/>
    <lineage>
        <taxon>unclassified sequences</taxon>
        <taxon>metagenomes</taxon>
        <taxon>ecological metagenomes</taxon>
    </lineage>
</organism>
<dbReference type="PANTHER" id="PTHR43737">
    <property type="entry name" value="BLL7424 PROTEIN"/>
    <property type="match status" value="1"/>
</dbReference>
<reference evidence="1" key="1">
    <citation type="submission" date="2018-05" db="EMBL/GenBank/DDBJ databases">
        <authorList>
            <person name="Lanie J.A."/>
            <person name="Ng W.-L."/>
            <person name="Kazmierczak K.M."/>
            <person name="Andrzejewski T.M."/>
            <person name="Davidsen T.M."/>
            <person name="Wayne K.J."/>
            <person name="Tettelin H."/>
            <person name="Glass J.I."/>
            <person name="Rusch D."/>
            <person name="Podicherti R."/>
            <person name="Tsui H.-C.T."/>
            <person name="Winkler M.E."/>
        </authorList>
    </citation>
    <scope>NUCLEOTIDE SEQUENCE</scope>
</reference>
<dbReference type="Pfam" id="PF07394">
    <property type="entry name" value="DUF1501"/>
    <property type="match status" value="1"/>
</dbReference>
<evidence type="ECO:0008006" key="2">
    <source>
        <dbReference type="Google" id="ProtNLM"/>
    </source>
</evidence>
<dbReference type="PANTHER" id="PTHR43737:SF1">
    <property type="entry name" value="DUF1501 DOMAIN-CONTAINING PROTEIN"/>
    <property type="match status" value="1"/>
</dbReference>
<accession>A0A381UEX9</accession>
<proteinExistence type="predicted"/>
<protein>
    <recommendedName>
        <fullName evidence="2">DUF1501 domain-containing protein</fullName>
    </recommendedName>
</protein>
<name>A0A381UEX9_9ZZZZ</name>